<evidence type="ECO:0000313" key="2">
    <source>
        <dbReference type="EMBL" id="KKL88633.1"/>
    </source>
</evidence>
<reference evidence="2" key="1">
    <citation type="journal article" date="2015" name="Nature">
        <title>Complex archaea that bridge the gap between prokaryotes and eukaryotes.</title>
        <authorList>
            <person name="Spang A."/>
            <person name="Saw J.H."/>
            <person name="Jorgensen S.L."/>
            <person name="Zaremba-Niedzwiedzka K."/>
            <person name="Martijn J."/>
            <person name="Lind A.E."/>
            <person name="van Eijk R."/>
            <person name="Schleper C."/>
            <person name="Guy L."/>
            <person name="Ettema T.J."/>
        </authorList>
    </citation>
    <scope>NUCLEOTIDE SEQUENCE</scope>
</reference>
<protein>
    <submittedName>
        <fullName evidence="2">Uncharacterized protein</fullName>
    </submittedName>
</protein>
<name>A0A0F9FR12_9ZZZZ</name>
<organism evidence="2">
    <name type="scientific">marine sediment metagenome</name>
    <dbReference type="NCBI Taxonomy" id="412755"/>
    <lineage>
        <taxon>unclassified sequences</taxon>
        <taxon>metagenomes</taxon>
        <taxon>ecological metagenomes</taxon>
    </lineage>
</organism>
<dbReference type="AlphaFoldDB" id="A0A0F9FR12"/>
<accession>A0A0F9FR12</accession>
<gene>
    <name evidence="2" type="ORF">LCGC14_1922720</name>
</gene>
<evidence type="ECO:0000256" key="1">
    <source>
        <dbReference type="SAM" id="MobiDB-lite"/>
    </source>
</evidence>
<dbReference type="EMBL" id="LAZR01020509">
    <property type="protein sequence ID" value="KKL88633.1"/>
    <property type="molecule type" value="Genomic_DNA"/>
</dbReference>
<feature type="region of interest" description="Disordered" evidence="1">
    <location>
        <begin position="84"/>
        <end position="112"/>
    </location>
</feature>
<sequence length="112" mass="12685">MTAAYGWSIDYVLDLTVPQVRLLLKHKDKRERQQMLWEAQIAAAGMFAMSPKEGAEYLESIRELLSDDSDSGWHVPASIPRLEETAHARTPGDRPLPIRIVKKPEEGEEVSE</sequence>
<proteinExistence type="predicted"/>
<comment type="caution">
    <text evidence="2">The sequence shown here is derived from an EMBL/GenBank/DDBJ whole genome shotgun (WGS) entry which is preliminary data.</text>
</comment>